<organism evidence="1 2">
    <name type="scientific">Pseudolactococcus chungangensis CAU 28 = DSM 22330</name>
    <dbReference type="NCBI Taxonomy" id="1122154"/>
    <lineage>
        <taxon>Bacteria</taxon>
        <taxon>Bacillati</taxon>
        <taxon>Bacillota</taxon>
        <taxon>Bacilli</taxon>
        <taxon>Lactobacillales</taxon>
        <taxon>Streptococcaceae</taxon>
        <taxon>Pseudolactococcus</taxon>
    </lineage>
</organism>
<dbReference type="EMBL" id="FPKS01000003">
    <property type="protein sequence ID" value="SFZ72803.1"/>
    <property type="molecule type" value="Genomic_DNA"/>
</dbReference>
<dbReference type="AlphaFoldDB" id="A0A1K2H9G2"/>
<evidence type="ECO:0000313" key="1">
    <source>
        <dbReference type="EMBL" id="SFZ72803.1"/>
    </source>
</evidence>
<sequence length="61" mass="6889">MTEALFEGSTLTGEFFVSPVFLSNGLIKITTKTARIKTNDMAMSSPNLLFFSFSFHYFIIK</sequence>
<protein>
    <submittedName>
        <fullName evidence="1">Uncharacterized protein</fullName>
    </submittedName>
</protein>
<dbReference type="Proteomes" id="UP000185655">
    <property type="component" value="Unassembled WGS sequence"/>
</dbReference>
<proteinExistence type="predicted"/>
<dbReference type="STRING" id="1122154.SAMN02746068_00650"/>
<accession>A0A1K2H9G2</accession>
<gene>
    <name evidence="1" type="ORF">SAMN02746068_00650</name>
</gene>
<reference evidence="1 2" key="1">
    <citation type="submission" date="2016-11" db="EMBL/GenBank/DDBJ databases">
        <authorList>
            <person name="Jaros S."/>
            <person name="Januszkiewicz K."/>
            <person name="Wedrychowicz H."/>
        </authorList>
    </citation>
    <scope>NUCLEOTIDE SEQUENCE [LARGE SCALE GENOMIC DNA]</scope>
    <source>
        <strain evidence="1 2">DSM 22330</strain>
    </source>
</reference>
<evidence type="ECO:0000313" key="2">
    <source>
        <dbReference type="Proteomes" id="UP000185655"/>
    </source>
</evidence>
<name>A0A1K2H9G2_9LACT</name>